<feature type="domain" description="Glycosyl transferase family 1" evidence="4">
    <location>
        <begin position="178"/>
        <end position="344"/>
    </location>
</feature>
<dbReference type="KEGG" id="fll:EI427_06610"/>
<dbReference type="RefSeq" id="WP_126612924.1">
    <property type="nucleotide sequence ID" value="NZ_CP034562.1"/>
</dbReference>
<accession>A0A3Q9FKP5</accession>
<evidence type="ECO:0000313" key="7">
    <source>
        <dbReference type="Proteomes" id="UP000267268"/>
    </source>
</evidence>
<evidence type="ECO:0000256" key="2">
    <source>
        <dbReference type="ARBA" id="ARBA00022676"/>
    </source>
</evidence>
<keyword evidence="7" id="KW-1185">Reference proteome</keyword>
<dbReference type="CDD" id="cd03801">
    <property type="entry name" value="GT4_PimA-like"/>
    <property type="match status" value="1"/>
</dbReference>
<gene>
    <name evidence="6" type="ORF">EI427_06610</name>
</gene>
<dbReference type="InterPro" id="IPR001296">
    <property type="entry name" value="Glyco_trans_1"/>
</dbReference>
<dbReference type="AlphaFoldDB" id="A0A3Q9FKP5"/>
<reference evidence="6 7" key="1">
    <citation type="submission" date="2018-12" db="EMBL/GenBank/DDBJ databases">
        <title>Flammeovirga pectinis sp. nov., isolated from the gut of the Korean scallop, Patinopecten yessoensis.</title>
        <authorList>
            <person name="Bae J.-W."/>
            <person name="Jeong Y.-S."/>
            <person name="Kang W."/>
        </authorList>
    </citation>
    <scope>NUCLEOTIDE SEQUENCE [LARGE SCALE GENOMIC DNA]</scope>
    <source>
        <strain evidence="6 7">L12M1</strain>
    </source>
</reference>
<keyword evidence="2" id="KW-0328">Glycosyltransferase</keyword>
<dbReference type="PANTHER" id="PTHR12526:SF640">
    <property type="entry name" value="COLANIC ACID BIOSYNTHESIS GLYCOSYLTRANSFERASE WCAL-RELATED"/>
    <property type="match status" value="1"/>
</dbReference>
<feature type="domain" description="Glycosyltransferase subfamily 4-like N-terminal" evidence="5">
    <location>
        <begin position="57"/>
        <end position="165"/>
    </location>
</feature>
<sequence>MIIYIISNINKAIAFEWIAKEFNQDIYFIILNPFKDSDLEIYFRENNIKYSFLRLTSKKDYPLLFMKIMQLFLKFKPKVVHTHLRDANFLGLTTSWLLRIKKRIYTRHSSTFNKELYPQSVKYDKLCNYLATDVVAISQNVRDVLLEEGCSKEKIHLIHHGFDLDAFTKVNEKDVTLLKKKYDIPHDSIIIGVIARYINWKGHNYIIEAFKRIRKENPKCLLILANALGPDKERIQNLLKNKLIENSYVEIPFENNLFALYKCFDYYIHTPINKEIEAFGQTYVEALAARIPSVFTLSGVAPEFIKDKQNALVVPFCDSNAIYNAMKLYLSNGELQKTIIRNGKIDVQNYFTLNLFFTKLKSLYQ</sequence>
<proteinExistence type="inferred from homology"/>
<dbReference type="Pfam" id="PF13439">
    <property type="entry name" value="Glyco_transf_4"/>
    <property type="match status" value="1"/>
</dbReference>
<dbReference type="GO" id="GO:0016757">
    <property type="term" value="F:glycosyltransferase activity"/>
    <property type="evidence" value="ECO:0007669"/>
    <property type="project" value="UniProtKB-KW"/>
</dbReference>
<dbReference type="PANTHER" id="PTHR12526">
    <property type="entry name" value="GLYCOSYLTRANSFERASE"/>
    <property type="match status" value="1"/>
</dbReference>
<evidence type="ECO:0000256" key="1">
    <source>
        <dbReference type="ARBA" id="ARBA00009481"/>
    </source>
</evidence>
<evidence type="ECO:0000313" key="6">
    <source>
        <dbReference type="EMBL" id="AZQ61920.1"/>
    </source>
</evidence>
<dbReference type="OrthoDB" id="9805661at2"/>
<dbReference type="SUPFAM" id="SSF53756">
    <property type="entry name" value="UDP-Glycosyltransferase/glycogen phosphorylase"/>
    <property type="match status" value="1"/>
</dbReference>
<comment type="similarity">
    <text evidence="1">Belongs to the glycosyltransferase group 1 family. Glycosyltransferase 4 subfamily.</text>
</comment>
<organism evidence="6 7">
    <name type="scientific">Flammeovirga pectinis</name>
    <dbReference type="NCBI Taxonomy" id="2494373"/>
    <lineage>
        <taxon>Bacteria</taxon>
        <taxon>Pseudomonadati</taxon>
        <taxon>Bacteroidota</taxon>
        <taxon>Cytophagia</taxon>
        <taxon>Cytophagales</taxon>
        <taxon>Flammeovirgaceae</taxon>
        <taxon>Flammeovirga</taxon>
    </lineage>
</organism>
<dbReference type="Gene3D" id="3.40.50.2000">
    <property type="entry name" value="Glycogen Phosphorylase B"/>
    <property type="match status" value="2"/>
</dbReference>
<protein>
    <submittedName>
        <fullName evidence="6">Glycosyltransferase</fullName>
    </submittedName>
</protein>
<dbReference type="InterPro" id="IPR028098">
    <property type="entry name" value="Glyco_trans_4-like_N"/>
</dbReference>
<dbReference type="EMBL" id="CP034562">
    <property type="protein sequence ID" value="AZQ61920.1"/>
    <property type="molecule type" value="Genomic_DNA"/>
</dbReference>
<evidence type="ECO:0000259" key="5">
    <source>
        <dbReference type="Pfam" id="PF13439"/>
    </source>
</evidence>
<name>A0A3Q9FKP5_9BACT</name>
<evidence type="ECO:0000259" key="4">
    <source>
        <dbReference type="Pfam" id="PF00534"/>
    </source>
</evidence>
<evidence type="ECO:0000256" key="3">
    <source>
        <dbReference type="ARBA" id="ARBA00022679"/>
    </source>
</evidence>
<dbReference type="Pfam" id="PF00534">
    <property type="entry name" value="Glycos_transf_1"/>
    <property type="match status" value="1"/>
</dbReference>
<dbReference type="Proteomes" id="UP000267268">
    <property type="component" value="Chromosome 1"/>
</dbReference>
<keyword evidence="3 6" id="KW-0808">Transferase</keyword>